<organism evidence="2 3">
    <name type="scientific">candidate division TM6 bacterium JCVI TM6SC1</name>
    <dbReference type="NCBI Taxonomy" id="1306947"/>
    <lineage>
        <taxon>Bacteria</taxon>
        <taxon>Candidatus Babelota</taxon>
        <taxon>Vermiphilus</taxon>
    </lineage>
</organism>
<evidence type="ECO:0000313" key="2">
    <source>
        <dbReference type="EMBL" id="KIX85551.1"/>
    </source>
</evidence>
<keyword evidence="3" id="KW-1185">Reference proteome</keyword>
<sequence>MKHVLKVCSMVLMLTALAPMHAARTSSYRLGYLHPKSISKSVYNQLVYHPLRSTTLIALAGVATYLGVDKTAREKVLIKLGLLKKEVKNSCMLCPCSNN</sequence>
<protein>
    <submittedName>
        <fullName evidence="2">Uncharacterized protein</fullName>
    </submittedName>
</protein>
<dbReference type="Proteomes" id="UP000032214">
    <property type="component" value="Unassembled WGS sequence"/>
</dbReference>
<feature type="chain" id="PRO_5002245304" evidence="1">
    <location>
        <begin position="23"/>
        <end position="99"/>
    </location>
</feature>
<feature type="signal peptide" evidence="1">
    <location>
        <begin position="1"/>
        <end position="22"/>
    </location>
</feature>
<evidence type="ECO:0000256" key="1">
    <source>
        <dbReference type="SAM" id="SignalP"/>
    </source>
</evidence>
<name>A0A0D2JES6_9BACT</name>
<accession>A0A0D2JES6</accession>
<evidence type="ECO:0000313" key="3">
    <source>
        <dbReference type="Proteomes" id="UP000032214"/>
    </source>
</evidence>
<comment type="caution">
    <text evidence="2">The sequence shown here is derived from an EMBL/GenBank/DDBJ whole genome shotgun (WGS) entry which is preliminary data.</text>
</comment>
<dbReference type="AlphaFoldDB" id="A0A0D2JES6"/>
<dbReference type="EMBL" id="ARQD01000001">
    <property type="protein sequence ID" value="KIX85551.1"/>
    <property type="molecule type" value="Genomic_DNA"/>
</dbReference>
<proteinExistence type="predicted"/>
<keyword evidence="1" id="KW-0732">Signal</keyword>
<dbReference type="STRING" id="1306947.J120_01115"/>
<gene>
    <name evidence="2" type="ORF">J120_01115</name>
</gene>
<reference evidence="2 3" key="1">
    <citation type="journal article" date="2013" name="Proc. Natl. Acad. Sci. U.S.A.">
        <title>Candidate phylum TM6 genome recovered from a hospital sink biofilm provides genomic insights into this uncultivated phylum.</title>
        <authorList>
            <person name="McLean J.S."/>
            <person name="Lombardo M.J."/>
            <person name="Badger J.H."/>
            <person name="Edlund A."/>
            <person name="Novotny M."/>
            <person name="Yee-Greenbaum J."/>
            <person name="Vyahhi N."/>
            <person name="Hall A.P."/>
            <person name="Yang Y."/>
            <person name="Dupont C.L."/>
            <person name="Ziegler M.G."/>
            <person name="Chitsaz H."/>
            <person name="Allen A.E."/>
            <person name="Yooseph S."/>
            <person name="Tesler G."/>
            <person name="Pevzner P.A."/>
            <person name="Friedman R.M."/>
            <person name="Nealson K.H."/>
            <person name="Venter J.C."/>
            <person name="Lasken R.S."/>
        </authorList>
    </citation>
    <scope>NUCLEOTIDE SEQUENCE [LARGE SCALE GENOMIC DNA]</scope>
    <source>
        <strain evidence="2 3">TM6SC1</strain>
    </source>
</reference>